<feature type="compositionally biased region" description="Low complexity" evidence="1">
    <location>
        <begin position="134"/>
        <end position="149"/>
    </location>
</feature>
<evidence type="ECO:0000256" key="1">
    <source>
        <dbReference type="SAM" id="MobiDB-lite"/>
    </source>
</evidence>
<feature type="compositionally biased region" description="Polar residues" evidence="1">
    <location>
        <begin position="227"/>
        <end position="239"/>
    </location>
</feature>
<dbReference type="AlphaFoldDB" id="A0A5B7DWA1"/>
<accession>A0A5B7DWA1</accession>
<feature type="compositionally biased region" description="Low complexity" evidence="1">
    <location>
        <begin position="214"/>
        <end position="224"/>
    </location>
</feature>
<feature type="region of interest" description="Disordered" evidence="1">
    <location>
        <begin position="266"/>
        <end position="350"/>
    </location>
</feature>
<evidence type="ECO:0000313" key="2">
    <source>
        <dbReference type="EMBL" id="MPC25931.1"/>
    </source>
</evidence>
<sequence length="350" mass="37175">MKGSERQLSEAELRVRRSLQRLDVPEWMKNAPPPQQGFLLRRREYGSSSAPAGGWSAYSSKTASMTSLGSSRAVTPNTPTKVVIPTRVASRGVGGVGGITSPASNCSISPSPSDRSGSLFQYPISRWSTSRLNSGTTTPTGSVTSSRTTATYTRQPYLGWRSQTSLANLAGSQSSLTSTGSYLTAADRLALGITAYSQRFVKPTPSTQDKENSSSEANAAAPKSENLEQNDTGSTNGSIKLQVPTDVADVHSSIKEVTSAIVHYCNESTPSPRASPRGSPRPDGRAPSPRRLVWVESSFVGSRPITSPETPTSSTHAITPTSQLNGHDLPESGEVPSRPPQPPGEYLLAW</sequence>
<dbReference type="EMBL" id="VSRR010001530">
    <property type="protein sequence ID" value="MPC25931.1"/>
    <property type="molecule type" value="Genomic_DNA"/>
</dbReference>
<feature type="region of interest" description="Disordered" evidence="1">
    <location>
        <begin position="203"/>
        <end position="240"/>
    </location>
</feature>
<feature type="compositionally biased region" description="Polar residues" evidence="1">
    <location>
        <begin position="316"/>
        <end position="325"/>
    </location>
</feature>
<protein>
    <submittedName>
        <fullName evidence="2">Uncharacterized protein</fullName>
    </submittedName>
</protein>
<dbReference type="OrthoDB" id="6431454at2759"/>
<evidence type="ECO:0000313" key="3">
    <source>
        <dbReference type="Proteomes" id="UP000324222"/>
    </source>
</evidence>
<dbReference type="Proteomes" id="UP000324222">
    <property type="component" value="Unassembled WGS sequence"/>
</dbReference>
<feature type="region of interest" description="Disordered" evidence="1">
    <location>
        <begin position="130"/>
        <end position="149"/>
    </location>
</feature>
<keyword evidence="3" id="KW-1185">Reference proteome</keyword>
<comment type="caution">
    <text evidence="2">The sequence shown here is derived from an EMBL/GenBank/DDBJ whole genome shotgun (WGS) entry which is preliminary data.</text>
</comment>
<name>A0A5B7DWA1_PORTR</name>
<reference evidence="2 3" key="1">
    <citation type="submission" date="2019-05" db="EMBL/GenBank/DDBJ databases">
        <title>Another draft genome of Portunus trituberculatus and its Hox gene families provides insights of decapod evolution.</title>
        <authorList>
            <person name="Jeong J.-H."/>
            <person name="Song I."/>
            <person name="Kim S."/>
            <person name="Choi T."/>
            <person name="Kim D."/>
            <person name="Ryu S."/>
            <person name="Kim W."/>
        </authorList>
    </citation>
    <scope>NUCLEOTIDE SEQUENCE [LARGE SCALE GENOMIC DNA]</scope>
    <source>
        <tissue evidence="2">Muscle</tissue>
    </source>
</reference>
<gene>
    <name evidence="2" type="ORF">E2C01_019056</name>
</gene>
<feature type="compositionally biased region" description="Low complexity" evidence="1">
    <location>
        <begin position="302"/>
        <end position="315"/>
    </location>
</feature>
<organism evidence="2 3">
    <name type="scientific">Portunus trituberculatus</name>
    <name type="common">Swimming crab</name>
    <name type="synonym">Neptunus trituberculatus</name>
    <dbReference type="NCBI Taxonomy" id="210409"/>
    <lineage>
        <taxon>Eukaryota</taxon>
        <taxon>Metazoa</taxon>
        <taxon>Ecdysozoa</taxon>
        <taxon>Arthropoda</taxon>
        <taxon>Crustacea</taxon>
        <taxon>Multicrustacea</taxon>
        <taxon>Malacostraca</taxon>
        <taxon>Eumalacostraca</taxon>
        <taxon>Eucarida</taxon>
        <taxon>Decapoda</taxon>
        <taxon>Pleocyemata</taxon>
        <taxon>Brachyura</taxon>
        <taxon>Eubrachyura</taxon>
        <taxon>Portunoidea</taxon>
        <taxon>Portunidae</taxon>
        <taxon>Portuninae</taxon>
        <taxon>Portunus</taxon>
    </lineage>
</organism>
<proteinExistence type="predicted"/>